<keyword evidence="5" id="KW-1185">Reference proteome</keyword>
<dbReference type="AlphaFoldDB" id="A0A0V1Q0X2"/>
<dbReference type="PANTHER" id="PTHR10996:SF257">
    <property type="entry name" value="GLYOXYLATE REDUCTASE 1"/>
    <property type="match status" value="1"/>
</dbReference>
<dbReference type="GeneID" id="26839128"/>
<organism evidence="4 5">
    <name type="scientific">Debaryomyces fabryi</name>
    <dbReference type="NCBI Taxonomy" id="58627"/>
    <lineage>
        <taxon>Eukaryota</taxon>
        <taxon>Fungi</taxon>
        <taxon>Dikarya</taxon>
        <taxon>Ascomycota</taxon>
        <taxon>Saccharomycotina</taxon>
        <taxon>Pichiomycetes</taxon>
        <taxon>Debaryomycetaceae</taxon>
        <taxon>Debaryomyces</taxon>
    </lineage>
</organism>
<evidence type="ECO:0000313" key="4">
    <source>
        <dbReference type="EMBL" id="KSA02123.1"/>
    </source>
</evidence>
<dbReference type="SUPFAM" id="SSF51735">
    <property type="entry name" value="NAD(P)-binding Rossmann-fold domains"/>
    <property type="match status" value="1"/>
</dbReference>
<evidence type="ECO:0000256" key="2">
    <source>
        <dbReference type="ARBA" id="ARBA00023002"/>
    </source>
</evidence>
<dbReference type="PANTHER" id="PTHR10996">
    <property type="entry name" value="2-HYDROXYACID DEHYDROGENASE-RELATED"/>
    <property type="match status" value="1"/>
</dbReference>
<evidence type="ECO:0000259" key="3">
    <source>
        <dbReference type="Pfam" id="PF02826"/>
    </source>
</evidence>
<name>A0A0V1Q0X2_9ASCO</name>
<dbReference type="InterPro" id="IPR006140">
    <property type="entry name" value="D-isomer_DH_NAD-bd"/>
</dbReference>
<dbReference type="GO" id="GO:0030267">
    <property type="term" value="F:glyoxylate reductase (NADPH) activity"/>
    <property type="evidence" value="ECO:0007669"/>
    <property type="project" value="TreeGrafter"/>
</dbReference>
<evidence type="ECO:0000313" key="5">
    <source>
        <dbReference type="Proteomes" id="UP000054251"/>
    </source>
</evidence>
<dbReference type="InterPro" id="IPR029753">
    <property type="entry name" value="D-isomer_DH_CS"/>
</dbReference>
<feature type="domain" description="D-isomer specific 2-hydroxyacid dehydrogenase NAD-binding" evidence="3">
    <location>
        <begin position="1"/>
        <end position="134"/>
    </location>
</feature>
<dbReference type="EMBL" id="LMYN01000034">
    <property type="protein sequence ID" value="KSA02123.1"/>
    <property type="molecule type" value="Genomic_DNA"/>
</dbReference>
<dbReference type="RefSeq" id="XP_015468225.1">
    <property type="nucleotide sequence ID" value="XM_015610949.1"/>
</dbReference>
<keyword evidence="2" id="KW-0560">Oxidoreductase</keyword>
<gene>
    <name evidence="4" type="ORF">AC631_02119</name>
</gene>
<dbReference type="Gene3D" id="3.40.50.720">
    <property type="entry name" value="NAD(P)-binding Rossmann-like Domain"/>
    <property type="match status" value="2"/>
</dbReference>
<dbReference type="GO" id="GO:0016618">
    <property type="term" value="F:hydroxypyruvate reductase [NAD(P)H] activity"/>
    <property type="evidence" value="ECO:0007669"/>
    <property type="project" value="TreeGrafter"/>
</dbReference>
<dbReference type="Pfam" id="PF02826">
    <property type="entry name" value="2-Hacid_dh_C"/>
    <property type="match status" value="1"/>
</dbReference>
<comment type="caution">
    <text evidence="4">The sequence shown here is derived from an EMBL/GenBank/DDBJ whole genome shotgun (WGS) entry which is preliminary data.</text>
</comment>
<dbReference type="PROSITE" id="PS00670">
    <property type="entry name" value="D_2_HYDROXYACID_DH_2"/>
    <property type="match status" value="1"/>
</dbReference>
<dbReference type="InterPro" id="IPR050223">
    <property type="entry name" value="D-isomer_2-hydroxyacid_DH"/>
</dbReference>
<proteinExistence type="inferred from homology"/>
<dbReference type="OrthoDB" id="9991913at2759"/>
<sequence length="174" mass="19357">MGDIGRAVRDRAESFGFEKIVYYNRSKLSPELEKQCEYASTLEELVSVSDVISINCPLNRSTYHLIDDSLISKMKDGVVIVNTARGAVIHEQDMIKHLKTGKIGAAGLDVFENEPVPSKELLDMPSVLALPHMGTHTVQAFSDMESWTIHNIRSALLTGKVQTIVPEQKNTKFN</sequence>
<dbReference type="GO" id="GO:0051287">
    <property type="term" value="F:NAD binding"/>
    <property type="evidence" value="ECO:0007669"/>
    <property type="project" value="InterPro"/>
</dbReference>
<protein>
    <recommendedName>
        <fullName evidence="3">D-isomer specific 2-hydroxyacid dehydrogenase NAD-binding domain-containing protein</fullName>
    </recommendedName>
</protein>
<reference evidence="4 5" key="1">
    <citation type="submission" date="2015-11" db="EMBL/GenBank/DDBJ databases">
        <title>The genome of Debaryomyces fabryi.</title>
        <authorList>
            <person name="Tafer H."/>
            <person name="Lopandic K."/>
        </authorList>
    </citation>
    <scope>NUCLEOTIDE SEQUENCE [LARGE SCALE GENOMIC DNA]</scope>
    <source>
        <strain evidence="4 5">CBS 789</strain>
    </source>
</reference>
<dbReference type="InterPro" id="IPR036291">
    <property type="entry name" value="NAD(P)-bd_dom_sf"/>
</dbReference>
<accession>A0A0V1Q0X2</accession>
<dbReference type="Proteomes" id="UP000054251">
    <property type="component" value="Unassembled WGS sequence"/>
</dbReference>
<comment type="similarity">
    <text evidence="1">Belongs to the D-isomer specific 2-hydroxyacid dehydrogenase family.</text>
</comment>
<evidence type="ECO:0000256" key="1">
    <source>
        <dbReference type="ARBA" id="ARBA00005854"/>
    </source>
</evidence>
<dbReference type="GO" id="GO:0005829">
    <property type="term" value="C:cytosol"/>
    <property type="evidence" value="ECO:0007669"/>
    <property type="project" value="TreeGrafter"/>
</dbReference>